<dbReference type="SUPFAM" id="SSF52980">
    <property type="entry name" value="Restriction endonuclease-like"/>
    <property type="match status" value="1"/>
</dbReference>
<keyword evidence="2" id="KW-0540">Nuclease</keyword>
<keyword evidence="2" id="KW-0378">Hydrolase</keyword>
<dbReference type="InterPro" id="IPR012296">
    <property type="entry name" value="Nuclease_put_TT1808"/>
</dbReference>
<dbReference type="InterPro" id="IPR011335">
    <property type="entry name" value="Restrct_endonuc-II-like"/>
</dbReference>
<sequence length="194" mass="22194">MDYEVKKKLPPMAKKSGWTVDDYFELPEDGNQYEIVDGILELKPSPTTDHQRVIRHLDDVLSDTCESDYIMILSPVDVILSERETRQPDLLMVHRSRSDIVRKNGVYGPTDLVVELLSPNTAKRDRVMKLKSYAKFGVPEYWIADYEHRTIEQYAQTSPGGPYELLNVFAADETVTSERLPCVSFVVKDALKIV</sequence>
<dbReference type="EMBL" id="JACJVO010000031">
    <property type="protein sequence ID" value="MBB6733771.1"/>
    <property type="molecule type" value="Genomic_DNA"/>
</dbReference>
<reference evidence="2 3" key="1">
    <citation type="submission" date="2020-08" db="EMBL/GenBank/DDBJ databases">
        <title>Cohnella phylogeny.</title>
        <authorList>
            <person name="Dunlap C."/>
        </authorList>
    </citation>
    <scope>NUCLEOTIDE SEQUENCE [LARGE SCALE GENOMIC DNA]</scope>
    <source>
        <strain evidence="2 3">CBP 2801</strain>
    </source>
</reference>
<dbReference type="Proteomes" id="UP000564644">
    <property type="component" value="Unassembled WGS sequence"/>
</dbReference>
<dbReference type="InterPro" id="IPR008538">
    <property type="entry name" value="Uma2"/>
</dbReference>
<gene>
    <name evidence="2" type="ORF">H7C18_22875</name>
</gene>
<name>A0A7X0SPM5_9BACL</name>
<dbReference type="Pfam" id="PF05685">
    <property type="entry name" value="Uma2"/>
    <property type="match status" value="1"/>
</dbReference>
<evidence type="ECO:0000313" key="3">
    <source>
        <dbReference type="Proteomes" id="UP000564644"/>
    </source>
</evidence>
<evidence type="ECO:0000259" key="1">
    <source>
        <dbReference type="Pfam" id="PF05685"/>
    </source>
</evidence>
<dbReference type="CDD" id="cd06260">
    <property type="entry name" value="DUF820-like"/>
    <property type="match status" value="1"/>
</dbReference>
<dbReference type="GO" id="GO:0004519">
    <property type="term" value="F:endonuclease activity"/>
    <property type="evidence" value="ECO:0007669"/>
    <property type="project" value="UniProtKB-KW"/>
</dbReference>
<dbReference type="PANTHER" id="PTHR34107">
    <property type="entry name" value="SLL0198 PROTEIN-RELATED"/>
    <property type="match status" value="1"/>
</dbReference>
<keyword evidence="3" id="KW-1185">Reference proteome</keyword>
<dbReference type="PANTHER" id="PTHR34107:SF4">
    <property type="entry name" value="SLL1222 PROTEIN"/>
    <property type="match status" value="1"/>
</dbReference>
<protein>
    <submittedName>
        <fullName evidence="2">Uma2 family endonuclease</fullName>
    </submittedName>
</protein>
<dbReference type="AlphaFoldDB" id="A0A7X0SPM5"/>
<organism evidence="2 3">
    <name type="scientific">Cohnella zeiphila</name>
    <dbReference type="NCBI Taxonomy" id="2761120"/>
    <lineage>
        <taxon>Bacteria</taxon>
        <taxon>Bacillati</taxon>
        <taxon>Bacillota</taxon>
        <taxon>Bacilli</taxon>
        <taxon>Bacillales</taxon>
        <taxon>Paenibacillaceae</taxon>
        <taxon>Cohnella</taxon>
    </lineage>
</organism>
<accession>A0A7X0SPM5</accession>
<evidence type="ECO:0000313" key="2">
    <source>
        <dbReference type="EMBL" id="MBB6733771.1"/>
    </source>
</evidence>
<keyword evidence="2" id="KW-0255">Endonuclease</keyword>
<dbReference type="Gene3D" id="3.90.1570.10">
    <property type="entry name" value="tt1808, chain A"/>
    <property type="match status" value="1"/>
</dbReference>
<proteinExistence type="predicted"/>
<comment type="caution">
    <text evidence="2">The sequence shown here is derived from an EMBL/GenBank/DDBJ whole genome shotgun (WGS) entry which is preliminary data.</text>
</comment>
<feature type="domain" description="Putative restriction endonuclease" evidence="1">
    <location>
        <begin position="20"/>
        <end position="179"/>
    </location>
</feature>